<evidence type="ECO:0000313" key="5">
    <source>
        <dbReference type="Proteomes" id="UP000183794"/>
    </source>
</evidence>
<reference evidence="2 5" key="1">
    <citation type="submission" date="2016-11" db="EMBL/GenBank/DDBJ databases">
        <authorList>
            <person name="Jaros S."/>
            <person name="Januszkiewicz K."/>
            <person name="Wedrychowicz H."/>
        </authorList>
    </citation>
    <scope>NUCLEOTIDE SEQUENCE [LARGE SCALE GENOMIC DNA]</scope>
    <source>
        <strain evidence="2">NVI 5450</strain>
    </source>
</reference>
<dbReference type="EMBL" id="FPLJ01000132">
    <property type="protein sequence ID" value="SGZ02920.1"/>
    <property type="molecule type" value="Genomic_DNA"/>
</dbReference>
<dbReference type="PROSITE" id="PS51186">
    <property type="entry name" value="GNAT"/>
    <property type="match status" value="1"/>
</dbReference>
<evidence type="ECO:0000313" key="4">
    <source>
        <dbReference type="Proteomes" id="UP000182660"/>
    </source>
</evidence>
<dbReference type="OrthoDB" id="6399718at2"/>
<reference evidence="3 4" key="2">
    <citation type="submission" date="2016-11" db="EMBL/GenBank/DDBJ databases">
        <authorList>
            <person name="Klemetsen T."/>
        </authorList>
    </citation>
    <scope>NUCLEOTIDE SEQUENCE [LARGE SCALE GENOMIC DNA]</scope>
    <source>
        <strain evidence="3">MT 2528</strain>
    </source>
</reference>
<organism evidence="2 5">
    <name type="scientific">Moritella viscosa</name>
    <dbReference type="NCBI Taxonomy" id="80854"/>
    <lineage>
        <taxon>Bacteria</taxon>
        <taxon>Pseudomonadati</taxon>
        <taxon>Pseudomonadota</taxon>
        <taxon>Gammaproteobacteria</taxon>
        <taxon>Alteromonadales</taxon>
        <taxon>Moritellaceae</taxon>
        <taxon>Moritella</taxon>
    </lineage>
</organism>
<gene>
    <name evidence="3" type="ORF">MT2528_4506</name>
    <name evidence="2" type="ORF">NVI5450_1249</name>
</gene>
<dbReference type="Gene3D" id="3.40.630.30">
    <property type="match status" value="1"/>
</dbReference>
<dbReference type="AlphaFoldDB" id="A0A1K9ZAT1"/>
<evidence type="ECO:0000313" key="3">
    <source>
        <dbReference type="EMBL" id="SGZ02920.1"/>
    </source>
</evidence>
<dbReference type="GO" id="GO:0016747">
    <property type="term" value="F:acyltransferase activity, transferring groups other than amino-acyl groups"/>
    <property type="evidence" value="ECO:0007669"/>
    <property type="project" value="InterPro"/>
</dbReference>
<dbReference type="SUPFAM" id="SSF55729">
    <property type="entry name" value="Acyl-CoA N-acyltransferases (Nat)"/>
    <property type="match status" value="1"/>
</dbReference>
<dbReference type="InterPro" id="IPR000182">
    <property type="entry name" value="GNAT_dom"/>
</dbReference>
<accession>A0A1K9ZAT1</accession>
<sequence length="152" mass="17613">MKIRQVSSADWEHIYQLIEANMFSMQQELGLDWNRESIIKHYMSKTVLVAESGNHIIGFIAYDVSTNNQTIHSLQISREYQNGLCGFRLLKAVLTTELDYVDHDSQVSCCVFENNVAKDQYFSLGFKEVDKNKGVLSLEIKRHRLLERLRLG</sequence>
<name>A0A1K9ZAT1_9GAMM</name>
<dbReference type="EMBL" id="FPLD01000040">
    <property type="protein sequence ID" value="SGY91461.1"/>
    <property type="molecule type" value="Genomic_DNA"/>
</dbReference>
<dbReference type="InterPro" id="IPR016181">
    <property type="entry name" value="Acyl_CoA_acyltransferase"/>
</dbReference>
<feature type="domain" description="N-acetyltransferase" evidence="1">
    <location>
        <begin position="1"/>
        <end position="152"/>
    </location>
</feature>
<dbReference type="CDD" id="cd04301">
    <property type="entry name" value="NAT_SF"/>
    <property type="match status" value="1"/>
</dbReference>
<keyword evidence="4" id="KW-1185">Reference proteome</keyword>
<evidence type="ECO:0000313" key="2">
    <source>
        <dbReference type="EMBL" id="SGY91461.1"/>
    </source>
</evidence>
<dbReference type="RefSeq" id="WP_075471373.1">
    <property type="nucleotide sequence ID" value="NZ_CAWQZC010000054.1"/>
</dbReference>
<proteinExistence type="predicted"/>
<protein>
    <recommendedName>
        <fullName evidence="1">N-acetyltransferase domain-containing protein</fullName>
    </recommendedName>
</protein>
<dbReference type="Proteomes" id="UP000183794">
    <property type="component" value="Unassembled WGS sequence"/>
</dbReference>
<dbReference type="Pfam" id="PF13673">
    <property type="entry name" value="Acetyltransf_10"/>
    <property type="match status" value="1"/>
</dbReference>
<dbReference type="Proteomes" id="UP000182660">
    <property type="component" value="Unassembled WGS sequence"/>
</dbReference>
<evidence type="ECO:0000259" key="1">
    <source>
        <dbReference type="PROSITE" id="PS51186"/>
    </source>
</evidence>
<dbReference type="GeneID" id="61294991"/>